<accession>A0ABP8GHP9</accession>
<keyword evidence="3" id="KW-0378">Hydrolase</keyword>
<comment type="caution">
    <text evidence="3">The sequence shown here is derived from an EMBL/GenBank/DDBJ whole genome shotgun (WGS) entry which is preliminary data.</text>
</comment>
<dbReference type="Pfam" id="PF13538">
    <property type="entry name" value="UvrD_C_2"/>
    <property type="match status" value="1"/>
</dbReference>
<dbReference type="InterPro" id="IPR027785">
    <property type="entry name" value="UvrD-like_helicase_C"/>
</dbReference>
<organism evidence="3 4">
    <name type="scientific">Pigmentiphaga soli</name>
    <dbReference type="NCBI Taxonomy" id="1007095"/>
    <lineage>
        <taxon>Bacteria</taxon>
        <taxon>Pseudomonadati</taxon>
        <taxon>Pseudomonadota</taxon>
        <taxon>Betaproteobacteria</taxon>
        <taxon>Burkholderiales</taxon>
        <taxon>Alcaligenaceae</taxon>
        <taxon>Pigmentiphaga</taxon>
    </lineage>
</organism>
<dbReference type="InterPro" id="IPR000212">
    <property type="entry name" value="DNA_helicase_UvrD/REP"/>
</dbReference>
<sequence>MARIVPDGWREVSAAGAARRQIETLALLARGLPDGYTVYHAVHWTNIEHGFSIYGDIDFAIVNAAGDLLLVEQQSGFLDETPDGLCKKYPDRVVNVPARIGRQVATLRGRLVKRPQLENVRVEYLFYCPDYTVRHPETAGIAAERIVDAGERDRLCAIIQLALPPAPGHPRAQSVRRFLDDVLQLEPDANALIGQARELVTRIAGGLASWARRLEFAPFRLRVIGTAGSGKTQLALAEYRAALEAGRRPLYVCFNRPLADHFAGIAPAGGLACTFHTLCERVLQAAGQTVDFSRPGAFDGLVERAAAQPLPDALRFDTVIVDEGQDFPQAWRDLVLRHAAGGPGTRAIWLEDPMQNLYDRPPVELPGWVALRAEGNYRSPRSVVALLQGLLPGDARVEPRGPIASGGVEIMVYDGEEEMIAHTKRAISQCLAAGFKRADIAVVTFHGREHSALLAQPQLGPHALRAFTGRYDLFGKPEFSAGDVLVESVYRFKGQSAAAVVFTEIDFEQMDARAARKLFVGATRAMIRLVLVLSRRAAAQWLPDLHEAPR</sequence>
<keyword evidence="3" id="KW-0547">Nucleotide-binding</keyword>
<evidence type="ECO:0000256" key="1">
    <source>
        <dbReference type="ARBA" id="ARBA00034923"/>
    </source>
</evidence>
<keyword evidence="3" id="KW-0067">ATP-binding</keyword>
<reference evidence="4" key="1">
    <citation type="journal article" date="2019" name="Int. J. Syst. Evol. Microbiol.">
        <title>The Global Catalogue of Microorganisms (GCM) 10K type strain sequencing project: providing services to taxonomists for standard genome sequencing and annotation.</title>
        <authorList>
            <consortium name="The Broad Institute Genomics Platform"/>
            <consortium name="The Broad Institute Genome Sequencing Center for Infectious Disease"/>
            <person name="Wu L."/>
            <person name="Ma J."/>
        </authorList>
    </citation>
    <scope>NUCLEOTIDE SEQUENCE [LARGE SCALE GENOMIC DNA]</scope>
    <source>
        <strain evidence="4">JCM 17666</strain>
    </source>
</reference>
<protein>
    <recommendedName>
        <fullName evidence="1">DNA 3'-5' helicase II</fullName>
    </recommendedName>
</protein>
<keyword evidence="3" id="KW-0347">Helicase</keyword>
<dbReference type="SUPFAM" id="SSF52540">
    <property type="entry name" value="P-loop containing nucleoside triphosphate hydrolases"/>
    <property type="match status" value="1"/>
</dbReference>
<evidence type="ECO:0000259" key="2">
    <source>
        <dbReference type="Pfam" id="PF13538"/>
    </source>
</evidence>
<name>A0ABP8GHP9_9BURK</name>
<keyword evidence="4" id="KW-1185">Reference proteome</keyword>
<evidence type="ECO:0000313" key="4">
    <source>
        <dbReference type="Proteomes" id="UP001501671"/>
    </source>
</evidence>
<dbReference type="PANTHER" id="PTHR11070:SF2">
    <property type="entry name" value="ATP-DEPENDENT DNA HELICASE SRS2"/>
    <property type="match status" value="1"/>
</dbReference>
<dbReference type="PANTHER" id="PTHR11070">
    <property type="entry name" value="UVRD / RECB / PCRA DNA HELICASE FAMILY MEMBER"/>
    <property type="match status" value="1"/>
</dbReference>
<proteinExistence type="predicted"/>
<dbReference type="InterPro" id="IPR027417">
    <property type="entry name" value="P-loop_NTPase"/>
</dbReference>
<dbReference type="GO" id="GO:0004386">
    <property type="term" value="F:helicase activity"/>
    <property type="evidence" value="ECO:0007669"/>
    <property type="project" value="UniProtKB-KW"/>
</dbReference>
<dbReference type="EMBL" id="BAABFO010000002">
    <property type="protein sequence ID" value="GAA4324580.1"/>
    <property type="molecule type" value="Genomic_DNA"/>
</dbReference>
<dbReference type="Proteomes" id="UP001501671">
    <property type="component" value="Unassembled WGS sequence"/>
</dbReference>
<feature type="domain" description="UvrD-like helicase C-terminal" evidence="2">
    <location>
        <begin position="484"/>
        <end position="532"/>
    </location>
</feature>
<evidence type="ECO:0000313" key="3">
    <source>
        <dbReference type="EMBL" id="GAA4324580.1"/>
    </source>
</evidence>
<dbReference type="Gene3D" id="3.40.50.300">
    <property type="entry name" value="P-loop containing nucleotide triphosphate hydrolases"/>
    <property type="match status" value="2"/>
</dbReference>
<gene>
    <name evidence="3" type="ORF">GCM10023144_06230</name>
</gene>
<dbReference type="RefSeq" id="WP_345246232.1">
    <property type="nucleotide sequence ID" value="NZ_BAABFO010000002.1"/>
</dbReference>